<dbReference type="OrthoDB" id="9805976at2"/>
<dbReference type="AlphaFoldDB" id="A0A3E2NC67"/>
<proteinExistence type="predicted"/>
<dbReference type="Gene3D" id="3.40.50.360">
    <property type="match status" value="1"/>
</dbReference>
<name>A0A3E2NC67_9FIRM</name>
<dbReference type="Proteomes" id="UP001419084">
    <property type="component" value="Unassembled WGS sequence"/>
</dbReference>
<evidence type="ECO:0000313" key="5">
    <source>
        <dbReference type="EMBL" id="RFZ78480.1"/>
    </source>
</evidence>
<evidence type="ECO:0000313" key="4">
    <source>
        <dbReference type="EMBL" id="GLB31880.1"/>
    </source>
</evidence>
<keyword evidence="1" id="KW-0285">Flavoprotein</keyword>
<feature type="domain" description="NADPH-dependent FMN reductase-like" evidence="3">
    <location>
        <begin position="1"/>
        <end position="141"/>
    </location>
</feature>
<reference evidence="5 6" key="1">
    <citation type="submission" date="2018-07" db="EMBL/GenBank/DDBJ databases">
        <title>New species, Clostridium PI-S10-A1B.</title>
        <authorList>
            <person name="Krishna G."/>
            <person name="Summeta K."/>
            <person name="Shikha S."/>
            <person name="Prabhu P.B."/>
            <person name="Suresh K."/>
        </authorList>
    </citation>
    <scope>NUCLEOTIDE SEQUENCE [LARGE SCALE GENOMIC DNA]</scope>
    <source>
        <strain evidence="5 6">PI-S10-A1B</strain>
    </source>
</reference>
<gene>
    <name evidence="5" type="ORF">DS742_13200</name>
    <name evidence="4" type="ORF">LAD12857_38030</name>
</gene>
<dbReference type="SUPFAM" id="SSF52218">
    <property type="entry name" value="Flavoproteins"/>
    <property type="match status" value="1"/>
</dbReference>
<evidence type="ECO:0000313" key="6">
    <source>
        <dbReference type="Proteomes" id="UP000260680"/>
    </source>
</evidence>
<dbReference type="InterPro" id="IPR029039">
    <property type="entry name" value="Flavoprotein-like_sf"/>
</dbReference>
<dbReference type="InterPro" id="IPR005025">
    <property type="entry name" value="FMN_Rdtase-like_dom"/>
</dbReference>
<evidence type="ECO:0000256" key="1">
    <source>
        <dbReference type="ARBA" id="ARBA00022630"/>
    </source>
</evidence>
<dbReference type="GO" id="GO:0016491">
    <property type="term" value="F:oxidoreductase activity"/>
    <property type="evidence" value="ECO:0007669"/>
    <property type="project" value="InterPro"/>
</dbReference>
<sequence>MNILVITGSPRKNGNTEIMASAFANAAKEAGHVVTVKKLSTLKVEPCLACTYCFSHDGVCIQNDDMNSILTDLDQADMLVLASPVYWFDVSAQTKCFIDRMYASAKKGFHIKSIAMLLNSVSDGVYDAAKAQLNSICSYLKWENKGVITVSGMNEKGSMLKSEGLDKVRSFANSL</sequence>
<evidence type="ECO:0000259" key="3">
    <source>
        <dbReference type="Pfam" id="PF03358"/>
    </source>
</evidence>
<reference evidence="4 7" key="2">
    <citation type="journal article" date="2024" name="Int. J. Syst. Evol. Microbiol.">
        <title>Lacrimispora brassicae sp. nov. isolated from fermented cabbage, and proposal of Clostridium indicum Gundawar et al. 2019 and Clostridium methoxybenzovorans Mechichi et al. 1999 as heterotypic synonyms of Lacrimispora amygdalina (Parshina et al. 2003) Haas and Blanchard 2020 and Lacrimispora indolis (McClung and McCoy 1957) Haas and Blanchard 2020, respectively.</title>
        <authorList>
            <person name="Kobayashi H."/>
            <person name="Tanizawa Y."/>
            <person name="Sakamoto M."/>
            <person name="Ohkuma M."/>
            <person name="Tohno M."/>
        </authorList>
    </citation>
    <scope>NUCLEOTIDE SEQUENCE [LARGE SCALE GENOMIC DNA]</scope>
    <source>
        <strain evidence="4 7">DSM 12857</strain>
    </source>
</reference>
<keyword evidence="2" id="KW-0288">FMN</keyword>
<accession>A0A3E2NC67</accession>
<protein>
    <submittedName>
        <fullName evidence="4 5">Flavodoxin</fullName>
    </submittedName>
</protein>
<evidence type="ECO:0000313" key="7">
    <source>
        <dbReference type="Proteomes" id="UP001419084"/>
    </source>
</evidence>
<dbReference type="PANTHER" id="PTHR43278:SF1">
    <property type="entry name" value="IRON-SULFUR FLAVOPROTEIN MJ1083"/>
    <property type="match status" value="1"/>
</dbReference>
<comment type="caution">
    <text evidence="5">The sequence shown here is derived from an EMBL/GenBank/DDBJ whole genome shotgun (WGS) entry which is preliminary data.</text>
</comment>
<dbReference type="Pfam" id="PF03358">
    <property type="entry name" value="FMN_red"/>
    <property type="match status" value="1"/>
</dbReference>
<evidence type="ECO:0000256" key="2">
    <source>
        <dbReference type="ARBA" id="ARBA00022643"/>
    </source>
</evidence>
<dbReference type="Proteomes" id="UP000260680">
    <property type="component" value="Unassembled WGS sequence"/>
</dbReference>
<keyword evidence="7" id="KW-1185">Reference proteome</keyword>
<dbReference type="EMBL" id="BRPJ01000082">
    <property type="protein sequence ID" value="GLB31880.1"/>
    <property type="molecule type" value="Genomic_DNA"/>
</dbReference>
<dbReference type="PANTHER" id="PTHR43278">
    <property type="entry name" value="NAD(P)H-DEPENDENT FMN-CONTAINING OXIDOREDUCTASE YWQN-RELATED"/>
    <property type="match status" value="1"/>
</dbReference>
<dbReference type="EMBL" id="QOHO01000036">
    <property type="protein sequence ID" value="RFZ78480.1"/>
    <property type="molecule type" value="Genomic_DNA"/>
</dbReference>
<dbReference type="InterPro" id="IPR051796">
    <property type="entry name" value="ISF_SsuE-like"/>
</dbReference>
<organism evidence="5 6">
    <name type="scientific">Lacrimispora amygdalina</name>
    <dbReference type="NCBI Taxonomy" id="253257"/>
    <lineage>
        <taxon>Bacteria</taxon>
        <taxon>Bacillati</taxon>
        <taxon>Bacillota</taxon>
        <taxon>Clostridia</taxon>
        <taxon>Lachnospirales</taxon>
        <taxon>Lachnospiraceae</taxon>
        <taxon>Lacrimispora</taxon>
    </lineage>
</organism>